<accession>A0A8K1GRD7</accession>
<protein>
    <submittedName>
        <fullName evidence="2">Uncharacterized protein</fullName>
    </submittedName>
</protein>
<feature type="compositionally biased region" description="Basic and acidic residues" evidence="1">
    <location>
        <begin position="95"/>
        <end position="106"/>
    </location>
</feature>
<evidence type="ECO:0000256" key="1">
    <source>
        <dbReference type="SAM" id="MobiDB-lite"/>
    </source>
</evidence>
<dbReference type="EMBL" id="SWJQ01000061">
    <property type="protein sequence ID" value="TRZ23841.1"/>
    <property type="molecule type" value="Genomic_DNA"/>
</dbReference>
<reference evidence="2" key="1">
    <citation type="submission" date="2019-04" db="EMBL/GenBank/DDBJ databases">
        <title>Genome assembly of Zosterops borbonicus 15179.</title>
        <authorList>
            <person name="Leroy T."/>
            <person name="Anselmetti Y."/>
            <person name="Tilak M.-K."/>
            <person name="Nabholz B."/>
        </authorList>
    </citation>
    <scope>NUCLEOTIDE SEQUENCE</scope>
    <source>
        <strain evidence="2">HGM_15179</strain>
        <tissue evidence="2">Muscle</tissue>
    </source>
</reference>
<sequence>MNSDAILLEQLSVLATAFVSLECLAPLIFGTYPAAHDSDAASPQAGLPWHGRQPGAIYKLIPMKYGQISCKWEFQWLLEKPLRPDTRRMTSSRLAYEDCKSRQTLE</sequence>
<proteinExistence type="predicted"/>
<keyword evidence="3" id="KW-1185">Reference proteome</keyword>
<comment type="caution">
    <text evidence="2">The sequence shown here is derived from an EMBL/GenBank/DDBJ whole genome shotgun (WGS) entry which is preliminary data.</text>
</comment>
<dbReference type="Proteomes" id="UP000796761">
    <property type="component" value="Unassembled WGS sequence"/>
</dbReference>
<name>A0A8K1GRD7_9PASS</name>
<evidence type="ECO:0000313" key="3">
    <source>
        <dbReference type="Proteomes" id="UP000796761"/>
    </source>
</evidence>
<gene>
    <name evidence="2" type="ORF">HGM15179_003273</name>
</gene>
<evidence type="ECO:0000313" key="2">
    <source>
        <dbReference type="EMBL" id="TRZ23841.1"/>
    </source>
</evidence>
<feature type="region of interest" description="Disordered" evidence="1">
    <location>
        <begin position="86"/>
        <end position="106"/>
    </location>
</feature>
<organism evidence="2 3">
    <name type="scientific">Zosterops borbonicus</name>
    <dbReference type="NCBI Taxonomy" id="364589"/>
    <lineage>
        <taxon>Eukaryota</taxon>
        <taxon>Metazoa</taxon>
        <taxon>Chordata</taxon>
        <taxon>Craniata</taxon>
        <taxon>Vertebrata</taxon>
        <taxon>Euteleostomi</taxon>
        <taxon>Archelosauria</taxon>
        <taxon>Archosauria</taxon>
        <taxon>Dinosauria</taxon>
        <taxon>Saurischia</taxon>
        <taxon>Theropoda</taxon>
        <taxon>Coelurosauria</taxon>
        <taxon>Aves</taxon>
        <taxon>Neognathae</taxon>
        <taxon>Neoaves</taxon>
        <taxon>Telluraves</taxon>
        <taxon>Australaves</taxon>
        <taxon>Passeriformes</taxon>
        <taxon>Sylvioidea</taxon>
        <taxon>Zosteropidae</taxon>
        <taxon>Zosterops</taxon>
    </lineage>
</organism>
<dbReference type="AlphaFoldDB" id="A0A8K1GRD7"/>